<gene>
    <name evidence="2" type="ORF">JAAARDRAFT_71028</name>
</gene>
<dbReference type="Pfam" id="PF00646">
    <property type="entry name" value="F-box"/>
    <property type="match status" value="1"/>
</dbReference>
<dbReference type="SUPFAM" id="SSF52047">
    <property type="entry name" value="RNI-like"/>
    <property type="match status" value="1"/>
</dbReference>
<protein>
    <recommendedName>
        <fullName evidence="1">F-box domain-containing protein</fullName>
    </recommendedName>
</protein>
<keyword evidence="3" id="KW-1185">Reference proteome</keyword>
<dbReference type="EMBL" id="KL197724">
    <property type="protein sequence ID" value="KDQ55658.1"/>
    <property type="molecule type" value="Genomic_DNA"/>
</dbReference>
<evidence type="ECO:0000259" key="1">
    <source>
        <dbReference type="Pfam" id="PF00646"/>
    </source>
</evidence>
<proteinExistence type="predicted"/>
<dbReference type="InterPro" id="IPR001810">
    <property type="entry name" value="F-box_dom"/>
</dbReference>
<accession>A0A067PL88</accession>
<feature type="domain" description="F-box" evidence="1">
    <location>
        <begin position="14"/>
        <end position="43"/>
    </location>
</feature>
<dbReference type="InterPro" id="IPR036047">
    <property type="entry name" value="F-box-like_dom_sf"/>
</dbReference>
<evidence type="ECO:0000313" key="3">
    <source>
        <dbReference type="Proteomes" id="UP000027265"/>
    </source>
</evidence>
<evidence type="ECO:0000313" key="2">
    <source>
        <dbReference type="EMBL" id="KDQ55658.1"/>
    </source>
</evidence>
<reference evidence="3" key="1">
    <citation type="journal article" date="2014" name="Proc. Natl. Acad. Sci. U.S.A.">
        <title>Extensive sampling of basidiomycete genomes demonstrates inadequacy of the white-rot/brown-rot paradigm for wood decay fungi.</title>
        <authorList>
            <person name="Riley R."/>
            <person name="Salamov A.A."/>
            <person name="Brown D.W."/>
            <person name="Nagy L.G."/>
            <person name="Floudas D."/>
            <person name="Held B.W."/>
            <person name="Levasseur A."/>
            <person name="Lombard V."/>
            <person name="Morin E."/>
            <person name="Otillar R."/>
            <person name="Lindquist E.A."/>
            <person name="Sun H."/>
            <person name="LaButti K.M."/>
            <person name="Schmutz J."/>
            <person name="Jabbour D."/>
            <person name="Luo H."/>
            <person name="Baker S.E."/>
            <person name="Pisabarro A.G."/>
            <person name="Walton J.D."/>
            <person name="Blanchette R.A."/>
            <person name="Henrissat B."/>
            <person name="Martin F."/>
            <person name="Cullen D."/>
            <person name="Hibbett D.S."/>
            <person name="Grigoriev I.V."/>
        </authorList>
    </citation>
    <scope>NUCLEOTIDE SEQUENCE [LARGE SCALE GENOMIC DNA]</scope>
    <source>
        <strain evidence="3">MUCL 33604</strain>
    </source>
</reference>
<name>A0A067PL88_9AGAM</name>
<sequence length="384" mass="43811">MTYRPNAKPPASAKLPTELLGEVFQYLPPRQKARVCRLCKAARVEAERTLYTCVDAPWGRESGIALLRTIANVPRIAEKIEAFHLQVSPWMLSVLDLVASAFTQLVNLTDLTVVFQAHSTHLAEMPIQRLFQTLHAAPFRLSRLSLLGFRFADTLPLLHSQPDILDWTHTEGEVLNSPPSDLLPRVEVVHIHPHLIRAFASSRPISRMRIPFGQENEGPSVFSVIESLSKFRRTLRVLDLERRFSVLESTRTSEVLTKLAETLPNLHVLVLSDQRLGLIPLSRDHADTVDDILTAISQFTRLKSILLHRPDFNHRFSTWYRLWRGRVCDEIGDLFMAACPSLNLVAIPANQTSYDYVGFERMADEELHTVTLDRNFIRLAWRTM</sequence>
<dbReference type="Proteomes" id="UP000027265">
    <property type="component" value="Unassembled WGS sequence"/>
</dbReference>
<organism evidence="2 3">
    <name type="scientific">Jaapia argillacea MUCL 33604</name>
    <dbReference type="NCBI Taxonomy" id="933084"/>
    <lineage>
        <taxon>Eukaryota</taxon>
        <taxon>Fungi</taxon>
        <taxon>Dikarya</taxon>
        <taxon>Basidiomycota</taxon>
        <taxon>Agaricomycotina</taxon>
        <taxon>Agaricomycetes</taxon>
        <taxon>Agaricomycetidae</taxon>
        <taxon>Jaapiales</taxon>
        <taxon>Jaapiaceae</taxon>
        <taxon>Jaapia</taxon>
    </lineage>
</organism>
<dbReference type="HOGENOM" id="CLU_054975_0_0_1"/>
<dbReference type="AlphaFoldDB" id="A0A067PL88"/>
<dbReference type="SUPFAM" id="SSF81383">
    <property type="entry name" value="F-box domain"/>
    <property type="match status" value="1"/>
</dbReference>
<dbReference type="InParanoid" id="A0A067PL88"/>